<feature type="chain" id="PRO_5029473645" description="VWFA domain-containing protein" evidence="8">
    <location>
        <begin position="23"/>
        <end position="1940"/>
    </location>
</feature>
<gene>
    <name evidence="10" type="ORF">AMELA_G00076780</name>
</gene>
<feature type="region of interest" description="Disordered" evidence="7">
    <location>
        <begin position="1595"/>
        <end position="1922"/>
    </location>
</feature>
<dbReference type="FunFam" id="3.40.50.410:FF:000004">
    <property type="entry name" value="collagen alpha-6(VI) chain"/>
    <property type="match status" value="6"/>
</dbReference>
<dbReference type="Pfam" id="PF01391">
    <property type="entry name" value="Collagen"/>
    <property type="match status" value="3"/>
</dbReference>
<evidence type="ECO:0000256" key="7">
    <source>
        <dbReference type="SAM" id="MobiDB-lite"/>
    </source>
</evidence>
<evidence type="ECO:0000256" key="5">
    <source>
        <dbReference type="ARBA" id="ARBA00022889"/>
    </source>
</evidence>
<keyword evidence="2" id="KW-0964">Secreted</keyword>
<dbReference type="PRINTS" id="PR00453">
    <property type="entry name" value="VWFADOMAIN"/>
</dbReference>
<feature type="compositionally biased region" description="Low complexity" evidence="7">
    <location>
        <begin position="1602"/>
        <end position="1612"/>
    </location>
</feature>
<dbReference type="InterPro" id="IPR008160">
    <property type="entry name" value="Collagen"/>
</dbReference>
<dbReference type="EMBL" id="JAAGNN010000006">
    <property type="protein sequence ID" value="KAF4087945.1"/>
    <property type="molecule type" value="Genomic_DNA"/>
</dbReference>
<evidence type="ECO:0000259" key="9">
    <source>
        <dbReference type="PROSITE" id="PS50234"/>
    </source>
</evidence>
<keyword evidence="5" id="KW-0130">Cell adhesion</keyword>
<evidence type="ECO:0000256" key="3">
    <source>
        <dbReference type="ARBA" id="ARBA00022729"/>
    </source>
</evidence>
<feature type="compositionally biased region" description="Gly residues" evidence="7">
    <location>
        <begin position="1613"/>
        <end position="1622"/>
    </location>
</feature>
<accession>A0A7J6AZ45</accession>
<evidence type="ECO:0000256" key="8">
    <source>
        <dbReference type="SAM" id="SignalP"/>
    </source>
</evidence>
<feature type="domain" description="VWFA" evidence="9">
    <location>
        <begin position="424"/>
        <end position="602"/>
    </location>
</feature>
<dbReference type="GO" id="GO:0007155">
    <property type="term" value="P:cell adhesion"/>
    <property type="evidence" value="ECO:0007669"/>
    <property type="project" value="UniProtKB-KW"/>
</dbReference>
<dbReference type="Pfam" id="PF00092">
    <property type="entry name" value="VWA"/>
    <property type="match status" value="7"/>
</dbReference>
<feature type="domain" description="VWFA" evidence="9">
    <location>
        <begin position="232"/>
        <end position="411"/>
    </location>
</feature>
<dbReference type="PANTHER" id="PTHR24020">
    <property type="entry name" value="COLLAGEN ALPHA"/>
    <property type="match status" value="1"/>
</dbReference>
<name>A0A7J6AZ45_AMEME</name>
<evidence type="ECO:0000256" key="6">
    <source>
        <dbReference type="ARBA" id="ARBA00023180"/>
    </source>
</evidence>
<dbReference type="SMART" id="SM00327">
    <property type="entry name" value="VWA"/>
    <property type="match status" value="8"/>
</dbReference>
<reference evidence="10 11" key="1">
    <citation type="submission" date="2020-02" db="EMBL/GenBank/DDBJ databases">
        <title>A chromosome-scale genome assembly of the black bullhead catfish (Ameiurus melas).</title>
        <authorList>
            <person name="Wen M."/>
            <person name="Zham M."/>
            <person name="Cabau C."/>
            <person name="Klopp C."/>
            <person name="Donnadieu C."/>
            <person name="Roques C."/>
            <person name="Bouchez O."/>
            <person name="Lampietro C."/>
            <person name="Jouanno E."/>
            <person name="Herpin A."/>
            <person name="Louis A."/>
            <person name="Berthelot C."/>
            <person name="Parey E."/>
            <person name="Roest-Crollius H."/>
            <person name="Braasch I."/>
            <person name="Postlethwait J."/>
            <person name="Robinson-Rechavi M."/>
            <person name="Echchiki A."/>
            <person name="Begum T."/>
            <person name="Montfort J."/>
            <person name="Schartl M."/>
            <person name="Bobe J."/>
            <person name="Guiguen Y."/>
        </authorList>
    </citation>
    <scope>NUCLEOTIDE SEQUENCE [LARGE SCALE GENOMIC DNA]</scope>
    <source>
        <strain evidence="10">M_S1</strain>
        <tissue evidence="10">Blood</tissue>
    </source>
</reference>
<keyword evidence="6" id="KW-0325">Glycoprotein</keyword>
<evidence type="ECO:0000313" key="11">
    <source>
        <dbReference type="Proteomes" id="UP000593565"/>
    </source>
</evidence>
<feature type="domain" description="VWFA" evidence="9">
    <location>
        <begin position="629"/>
        <end position="799"/>
    </location>
</feature>
<feature type="domain" description="VWFA" evidence="9">
    <location>
        <begin position="816"/>
        <end position="989"/>
    </location>
</feature>
<comment type="caution">
    <text evidence="10">The sequence shown here is derived from an EMBL/GenBank/DDBJ whole genome shotgun (WGS) entry which is preliminary data.</text>
</comment>
<dbReference type="InterPro" id="IPR050525">
    <property type="entry name" value="ECM_Assembly_Org"/>
</dbReference>
<evidence type="ECO:0000256" key="2">
    <source>
        <dbReference type="ARBA" id="ARBA00022525"/>
    </source>
</evidence>
<keyword evidence="11" id="KW-1185">Reference proteome</keyword>
<comment type="subcellular location">
    <subcellularLocation>
        <location evidence="1">Secreted</location>
    </subcellularLocation>
</comment>
<evidence type="ECO:0000313" key="10">
    <source>
        <dbReference type="EMBL" id="KAF4087945.1"/>
    </source>
</evidence>
<dbReference type="SUPFAM" id="SSF53300">
    <property type="entry name" value="vWA-like"/>
    <property type="match status" value="8"/>
</dbReference>
<keyword evidence="4" id="KW-0677">Repeat</keyword>
<evidence type="ECO:0000256" key="1">
    <source>
        <dbReference type="ARBA" id="ARBA00004613"/>
    </source>
</evidence>
<dbReference type="InterPro" id="IPR036465">
    <property type="entry name" value="vWFA_dom_sf"/>
</dbReference>
<dbReference type="Pfam" id="PF13768">
    <property type="entry name" value="VWA_3"/>
    <property type="match status" value="1"/>
</dbReference>
<feature type="domain" description="VWFA" evidence="9">
    <location>
        <begin position="1194"/>
        <end position="1371"/>
    </location>
</feature>
<keyword evidence="3 8" id="KW-0732">Signal</keyword>
<proteinExistence type="predicted"/>
<dbReference type="Proteomes" id="UP000593565">
    <property type="component" value="Unassembled WGS sequence"/>
</dbReference>
<dbReference type="PROSITE" id="PS50234">
    <property type="entry name" value="VWFA"/>
    <property type="match status" value="7"/>
</dbReference>
<dbReference type="GO" id="GO:0005576">
    <property type="term" value="C:extracellular region"/>
    <property type="evidence" value="ECO:0007669"/>
    <property type="project" value="UniProtKB-SubCell"/>
</dbReference>
<evidence type="ECO:0000256" key="4">
    <source>
        <dbReference type="ARBA" id="ARBA00022737"/>
    </source>
</evidence>
<feature type="signal peptide" evidence="8">
    <location>
        <begin position="1"/>
        <end position="22"/>
    </location>
</feature>
<feature type="compositionally biased region" description="Gly residues" evidence="7">
    <location>
        <begin position="1634"/>
        <end position="1643"/>
    </location>
</feature>
<feature type="domain" description="VWFA" evidence="9">
    <location>
        <begin position="1003"/>
        <end position="1176"/>
    </location>
</feature>
<dbReference type="CDD" id="cd01472">
    <property type="entry name" value="vWA_collagen"/>
    <property type="match status" value="4"/>
</dbReference>
<feature type="domain" description="VWFA" evidence="9">
    <location>
        <begin position="37"/>
        <end position="215"/>
    </location>
</feature>
<sequence>MGKLNGLLPLFILTSSFLVSISQKTEVHKGCKANLADIVFLVDSSSSIGDADFLRMKTFLHTFIEGLDIEPDKVRVGVAQFSNDPQQEFLLGEYADKNDLLEKVDKLRYLKGGTETGKALRFILNNYFTESAGSRINKNVPQITVVITDGDSTDKMNIPAMELQKKGVLIFAIGVGAASITGLQSIANEPYHRFVLSFTEYEELLKATTSAVDKVCISVEAQQEALAPEYADVFVLVDSTVGQTQKVTQFLNRIANQLNVASTSNRMALAQFGEDVSVEFRFDAYKTKTEALALIRKFRLRGTGQSKLGKAMDYVRTHLLNTEAGSRIAQGYKQYLLVVSRGESDDNIRIAVRALMDDEVTLISVDFSKEQETNPQKPMIALPKRTIYAATKTTAEIAQDAKTIFETKEEIKVTGDCKSAPVADIVFIVDVSDSITLPNFKLVRNFLHRMINGLEIMPDSVRVGMVLYSDTPTADFYLNTFTDKTKLLQYIKLLPFRGGESNTSKALKFAREKLFTKETGSRHALGVQQIAVVITNGDSLDNVTYQAMQLRRSGVHVYALGVTKDNVEQLKEIASYPSNRFVFSVESFDKLNTMEKILRKTLCNNIARSGDNFITYGVEQGCIQTEEADIYFLIDQSSSIYPLYFEDMKKFILEFLQRFTIGPKQVRVGVAKYSDDHTLEFSLNDFNDKDSLEKAVTNIDQKFGNTNTGKALSFMSPLFKEAEKTRGSKVQEILIVITDGESQDKVKEPAAQLREQGVTIYAIGVKDANKEELLEIAGDQRRMYFVNNFDALKPLKGKIVTDICSEKACKNMQLADVIFLVDGSGSIDPEDFSKMKKFMNTIIAKSVIGKDSVRVGVVQFSSDSNAEFALKKFSDKLQMQQAINEMQQLGGGTMTGAALSTLSEYFDPPEGGRPGTPQILIVITDGESQDAVAEPAQALRNKGITIYSIGVLNANSTQLREISGTQENVYLERDFDALDFLDKELLLKICTSVNDCQKSQVADVVFLVDDSGSISNDNFKSMTIFMNSVVNTTHVGKDNVRFCTILYSDEAKVKFPLNQYYSKREVQDAISNLNHLDGNTYTAKALLYSLTYFSEAHGGRGARGVPQMLFVITDGEATDPHDLPKAANELQKYGVNVYGIGVEKAKTSELEIITKDKNKVFLVDDFEALKALQQNISSVICNNTKPECQKVAADLVILIDGSSSIEEVSWKTMINFMLSLMDNIRINRDRFRVGVAQFSINYRKEFYLNEYDNEVDVKGAIQKITQMNEGTHIGAALYKVQEFFHTSKGSRIQDGISQNLLLITDGESQDEVNDAADKLRGMGIEMFVIGIGQISVTQLNYIAGSPDRVYIVDNFDHLKLNRTTQKVTNKICTPMDEAGCTVDIGIGFDISHSSSSSQAIFSSQYKLQAYLPEIIGYISTLHNLCCVPHQRSLPTNIGFHLVASDGKILYDTNFEHYNEDIVRKVMSQMTQGLAFNTKLLHSFENKFAASGAGVKVVIIFTDGLDASVDDLKVASENLKKSGVHALIPVALEVNSTTDIQKLAFRRGIGYIEPLMIGMQNLASALQKQIDAVALRECCNVMCKCTGHEGVRGPRGFPGTKGFPGRNGNPGFPGEEGGFGERGPPGLNGIKGHPGCQGGRGLKGSRGYTGEKGINGELGIDGVNGEQGVTGLAGYPGEPGDPGSQGKKGVRGIPGDLGQKGLRGDPGEPGLDNMIHGPKGETGNPGLPGEQGPDGSRGMPGDTGIPGQKGRRGAAGLPGASGISGERGLRGTPGASGPQGPVGPPGDFGQKGIPGFPGPQGSPGTPGNDGSKGSVGPRGQKGQPGEPGNKGADGPLGSRGFPGNDGPDGYGSSGPKGQKGDLGFPGYPGLQGQTGDPGRNGDDGPKGKRGRGGNSGRQGEPGNPGDIGPPGHRGHKGPPGTRVMSTCQLINYVRNNCGNVS</sequence>
<dbReference type="PANTHER" id="PTHR24020:SF86">
    <property type="entry name" value="COLLAGEN, TYPE VI, ALPHA 4"/>
    <property type="match status" value="1"/>
</dbReference>
<dbReference type="InterPro" id="IPR002035">
    <property type="entry name" value="VWF_A"/>
</dbReference>
<protein>
    <recommendedName>
        <fullName evidence="9">VWFA domain-containing protein</fullName>
    </recommendedName>
</protein>
<dbReference type="Gene3D" id="1.20.5.320">
    <property type="entry name" value="6-Phosphogluconate Dehydrogenase, domain 3"/>
    <property type="match status" value="1"/>
</dbReference>
<organism evidence="10 11">
    <name type="scientific">Ameiurus melas</name>
    <name type="common">Black bullhead</name>
    <name type="synonym">Silurus melas</name>
    <dbReference type="NCBI Taxonomy" id="219545"/>
    <lineage>
        <taxon>Eukaryota</taxon>
        <taxon>Metazoa</taxon>
        <taxon>Chordata</taxon>
        <taxon>Craniata</taxon>
        <taxon>Vertebrata</taxon>
        <taxon>Euteleostomi</taxon>
        <taxon>Actinopterygii</taxon>
        <taxon>Neopterygii</taxon>
        <taxon>Teleostei</taxon>
        <taxon>Ostariophysi</taxon>
        <taxon>Siluriformes</taxon>
        <taxon>Ictaluridae</taxon>
        <taxon>Ameiurus</taxon>
    </lineage>
</organism>
<dbReference type="Gene3D" id="3.40.50.410">
    <property type="entry name" value="von Willebrand factor, type A domain"/>
    <property type="match status" value="7"/>
</dbReference>